<organism evidence="2 3">
    <name type="scientific">Apiospora arundinis</name>
    <dbReference type="NCBI Taxonomy" id="335852"/>
    <lineage>
        <taxon>Eukaryota</taxon>
        <taxon>Fungi</taxon>
        <taxon>Dikarya</taxon>
        <taxon>Ascomycota</taxon>
        <taxon>Pezizomycotina</taxon>
        <taxon>Sordariomycetes</taxon>
        <taxon>Xylariomycetidae</taxon>
        <taxon>Amphisphaeriales</taxon>
        <taxon>Apiosporaceae</taxon>
        <taxon>Apiospora</taxon>
    </lineage>
</organism>
<protein>
    <recommendedName>
        <fullName evidence="4">Zn(2)-C6 fungal-type domain-containing protein</fullName>
    </recommendedName>
</protein>
<feature type="compositionally biased region" description="Low complexity" evidence="1">
    <location>
        <begin position="226"/>
        <end position="251"/>
    </location>
</feature>
<comment type="caution">
    <text evidence="2">The sequence shown here is derived from an EMBL/GenBank/DDBJ whole genome shotgun (WGS) entry which is preliminary data.</text>
</comment>
<keyword evidence="3" id="KW-1185">Reference proteome</keyword>
<feature type="region of interest" description="Disordered" evidence="1">
    <location>
        <begin position="178"/>
        <end position="253"/>
    </location>
</feature>
<evidence type="ECO:0000313" key="2">
    <source>
        <dbReference type="EMBL" id="KAK8849090.1"/>
    </source>
</evidence>
<feature type="compositionally biased region" description="Basic residues" evidence="1">
    <location>
        <begin position="132"/>
        <end position="141"/>
    </location>
</feature>
<evidence type="ECO:0008006" key="4">
    <source>
        <dbReference type="Google" id="ProtNLM"/>
    </source>
</evidence>
<gene>
    <name evidence="2" type="ORF">PGQ11_015570</name>
</gene>
<proteinExistence type="predicted"/>
<dbReference type="Proteomes" id="UP001390339">
    <property type="component" value="Unassembled WGS sequence"/>
</dbReference>
<evidence type="ECO:0000313" key="3">
    <source>
        <dbReference type="Proteomes" id="UP001390339"/>
    </source>
</evidence>
<accession>A0ABR2HMG5</accession>
<evidence type="ECO:0000256" key="1">
    <source>
        <dbReference type="SAM" id="MobiDB-lite"/>
    </source>
</evidence>
<sequence>MPPQVTTIPTCNTCRTSDEECTWKRQDDQCDRCIDHGLQCRRPRPARASSIEVKGEATRASTSETEQAAPAVFRSKNTLQCNTCRRHHQTCRPRGRVWPQKCERCIEKGWDCTPPRTKQEYEQDKGTEGRMRKPYVRRGTARKSSAQQQQQQQQTPQDHHTNGMLMLVESDIMNDAEEVEDQYESSSERDPESSILVGGGDHHSAPLAKRQRTDSHINGGGDEGRAAGARVAASAAAATPSTATARGSSSAENDLQKTIHTMEEEFQEVLRMEQERHDAEIRNLKARYEQELVKQRERYEGRIDDLIKIMKSMGRVD</sequence>
<reference evidence="2 3" key="1">
    <citation type="journal article" date="2024" name="IMA Fungus">
        <title>Apiospora arundinis, a panoply of carbohydrate-active enzymes and secondary metabolites.</title>
        <authorList>
            <person name="Sorensen T."/>
            <person name="Petersen C."/>
            <person name="Muurmann A.T."/>
            <person name="Christiansen J.V."/>
            <person name="Brundto M.L."/>
            <person name="Overgaard C.K."/>
            <person name="Boysen A.T."/>
            <person name="Wollenberg R.D."/>
            <person name="Larsen T.O."/>
            <person name="Sorensen J.L."/>
            <person name="Nielsen K.L."/>
            <person name="Sondergaard T.E."/>
        </authorList>
    </citation>
    <scope>NUCLEOTIDE SEQUENCE [LARGE SCALE GENOMIC DNA]</scope>
    <source>
        <strain evidence="2 3">AAU 773</strain>
    </source>
</reference>
<dbReference type="EMBL" id="JAPCWZ010000010">
    <property type="protein sequence ID" value="KAK8849090.1"/>
    <property type="molecule type" value="Genomic_DNA"/>
</dbReference>
<feature type="region of interest" description="Disordered" evidence="1">
    <location>
        <begin position="116"/>
        <end position="161"/>
    </location>
</feature>
<feature type="compositionally biased region" description="Basic and acidic residues" evidence="1">
    <location>
        <begin position="117"/>
        <end position="131"/>
    </location>
</feature>
<name>A0ABR2HMG5_9PEZI</name>